<feature type="compositionally biased region" description="Polar residues" evidence="1">
    <location>
        <begin position="296"/>
        <end position="310"/>
    </location>
</feature>
<feature type="region of interest" description="Disordered" evidence="1">
    <location>
        <begin position="546"/>
        <end position="568"/>
    </location>
</feature>
<dbReference type="AlphaFoldDB" id="A0ABD3M5K6"/>
<feature type="region of interest" description="Disordered" evidence="1">
    <location>
        <begin position="935"/>
        <end position="978"/>
    </location>
</feature>
<gene>
    <name evidence="2" type="ORF">ACHAWU_002498</name>
</gene>
<sequence>MANRNYRPGLDPPEGGGRMANNLAKSAFHTSPSTPMAKEQAKPAFHSSSTWHNPSLTDRKYYSSDLPIAGQSQSDFTPTATVASRDDDSSSLRRQEIHSHIEALNAKSRELRSITFNVQPFTASSTPYTPYRNPSPVLPSSLSSFTSSSPTSVMSSSLYKASPPTSSHSGSLIENILQSQKITDAAIDSRIEFLRKQSLALRQGSTVPFTIPAIKKVTFEPVNANNYHVGTDARSVVGSTRKPHFEPWNHFSSSSAVSVTSNSLAELAPLTSTPSFTSAITSATGITSATPEKAATATSQTPFSSGEMSTARSTNYSSKSLAMKILCEKILDGYSMTRKHCPNCSTALLRRKATAKSNDGPLSFDDTINDSAQCVFCPISTIRNKISKNVCKRVIAASSFSGIEIGTGLCESCSSPTLLDSRGAAMECSVCPVLDAACIAISREQDRGGVVSESRSCIKCGCPEISRDNVLLKCAVCDTLRIKLGEVQPSNPVYNEPAVSPSISSNAPSPDPVKANLAQLQEELQEELAKAAISQKSLMTTFHSIHQAGESTKREPDVDESHSTMVGDENSSFDFMQLQKQLRSNKSASGLAKLQDQLKAELAKTKDTQASLIHSLHDSRCSSSNISRDELEAELSNAKQHQVTLEKIIEGANMIEKATSNDPEYAGGLTDLLANLAPGNLSYSISQQEVDATGNVKEYIPPPTFFRHSIPKEVIVYHIPEEHECDPSVAAQSHHTHNLKQTKSNPPIPQNGSMFDCCGSSPAADGKNEDNALQQDENDYDYDTIETEDDYTVDYTLNTVDNGRWEYLRTLDDSRWGYNMRSSQSRASGSIASVQNDKYQYSMGDLEKKDDQTKPSASSRGCFFMCFNCGGDDDAFSIVESSKKGVTVQQEVGHQQYPAGNHYRSDCYNGRDDESVQLRSPSPFSYIDSVNNESDFGSMNRMSHRPIKTQPKSSLRHSYPPTDHNSVQSDLTDQSNVNRRVTFGTSYRREYQELRALTEESEGDGIDKYDLESLGSALSNHRVDMKRKY</sequence>
<feature type="region of interest" description="Disordered" evidence="1">
    <location>
        <begin position="1"/>
        <end position="51"/>
    </location>
</feature>
<feature type="region of interest" description="Disordered" evidence="1">
    <location>
        <begin position="491"/>
        <end position="513"/>
    </location>
</feature>
<evidence type="ECO:0000313" key="2">
    <source>
        <dbReference type="EMBL" id="KAL3759228.1"/>
    </source>
</evidence>
<proteinExistence type="predicted"/>
<feature type="compositionally biased region" description="Polar residues" evidence="1">
    <location>
        <begin position="70"/>
        <end position="82"/>
    </location>
</feature>
<evidence type="ECO:0000313" key="3">
    <source>
        <dbReference type="Proteomes" id="UP001530293"/>
    </source>
</evidence>
<feature type="compositionally biased region" description="Polar residues" evidence="1">
    <location>
        <begin position="741"/>
        <end position="753"/>
    </location>
</feature>
<organism evidence="2 3">
    <name type="scientific">Discostella pseudostelligera</name>
    <dbReference type="NCBI Taxonomy" id="259834"/>
    <lineage>
        <taxon>Eukaryota</taxon>
        <taxon>Sar</taxon>
        <taxon>Stramenopiles</taxon>
        <taxon>Ochrophyta</taxon>
        <taxon>Bacillariophyta</taxon>
        <taxon>Coscinodiscophyceae</taxon>
        <taxon>Thalassiosirophycidae</taxon>
        <taxon>Stephanodiscales</taxon>
        <taxon>Stephanodiscaceae</taxon>
        <taxon>Discostella</taxon>
    </lineage>
</organism>
<feature type="compositionally biased region" description="Polar residues" evidence="1">
    <location>
        <begin position="963"/>
        <end position="978"/>
    </location>
</feature>
<keyword evidence="3" id="KW-1185">Reference proteome</keyword>
<name>A0ABD3M5K6_9STRA</name>
<feature type="region of interest" description="Disordered" evidence="1">
    <location>
        <begin position="288"/>
        <end position="310"/>
    </location>
</feature>
<dbReference type="EMBL" id="JALLBG020000208">
    <property type="protein sequence ID" value="KAL3759228.1"/>
    <property type="molecule type" value="Genomic_DNA"/>
</dbReference>
<accession>A0ABD3M5K6</accession>
<feature type="compositionally biased region" description="Basic and acidic residues" evidence="1">
    <location>
        <begin position="551"/>
        <end position="562"/>
    </location>
</feature>
<feature type="region of interest" description="Disordered" evidence="1">
    <location>
        <begin position="730"/>
        <end position="779"/>
    </location>
</feature>
<feature type="region of interest" description="Disordered" evidence="1">
    <location>
        <begin position="69"/>
        <end position="92"/>
    </location>
</feature>
<evidence type="ECO:0000256" key="1">
    <source>
        <dbReference type="SAM" id="MobiDB-lite"/>
    </source>
</evidence>
<protein>
    <submittedName>
        <fullName evidence="2">Uncharacterized protein</fullName>
    </submittedName>
</protein>
<comment type="caution">
    <text evidence="2">The sequence shown here is derived from an EMBL/GenBank/DDBJ whole genome shotgun (WGS) entry which is preliminary data.</text>
</comment>
<reference evidence="2 3" key="1">
    <citation type="submission" date="2024-10" db="EMBL/GenBank/DDBJ databases">
        <title>Updated reference genomes for cyclostephanoid diatoms.</title>
        <authorList>
            <person name="Roberts W.R."/>
            <person name="Alverson A.J."/>
        </authorList>
    </citation>
    <scope>NUCLEOTIDE SEQUENCE [LARGE SCALE GENOMIC DNA]</scope>
    <source>
        <strain evidence="2 3">AJA232-27</strain>
    </source>
</reference>
<dbReference type="Proteomes" id="UP001530293">
    <property type="component" value="Unassembled WGS sequence"/>
</dbReference>